<evidence type="ECO:0000313" key="3">
    <source>
        <dbReference type="Proteomes" id="UP000500826"/>
    </source>
</evidence>
<keyword evidence="1" id="KW-0812">Transmembrane</keyword>
<dbReference type="EMBL" id="CP053418">
    <property type="protein sequence ID" value="QJW84742.1"/>
    <property type="molecule type" value="Genomic_DNA"/>
</dbReference>
<keyword evidence="1" id="KW-0472">Membrane</keyword>
<keyword evidence="3" id="KW-1185">Reference proteome</keyword>
<proteinExistence type="predicted"/>
<dbReference type="Proteomes" id="UP000500826">
    <property type="component" value="Chromosome"/>
</dbReference>
<feature type="transmembrane region" description="Helical" evidence="1">
    <location>
        <begin position="83"/>
        <end position="103"/>
    </location>
</feature>
<evidence type="ECO:0000256" key="1">
    <source>
        <dbReference type="SAM" id="Phobius"/>
    </source>
</evidence>
<gene>
    <name evidence="2" type="ORF">HK414_16935</name>
</gene>
<feature type="transmembrane region" description="Helical" evidence="1">
    <location>
        <begin position="115"/>
        <end position="133"/>
    </location>
</feature>
<accession>A0ABX6P4V8</accession>
<organism evidence="2 3">
    <name type="scientific">Ramlibacter terrae</name>
    <dbReference type="NCBI Taxonomy" id="2732511"/>
    <lineage>
        <taxon>Bacteria</taxon>
        <taxon>Pseudomonadati</taxon>
        <taxon>Pseudomonadota</taxon>
        <taxon>Betaproteobacteria</taxon>
        <taxon>Burkholderiales</taxon>
        <taxon>Comamonadaceae</taxon>
        <taxon>Ramlibacter</taxon>
    </lineage>
</organism>
<name>A0ABX6P4V8_9BURK</name>
<evidence type="ECO:0008006" key="4">
    <source>
        <dbReference type="Google" id="ProtNLM"/>
    </source>
</evidence>
<feature type="transmembrane region" description="Helical" evidence="1">
    <location>
        <begin position="166"/>
        <end position="189"/>
    </location>
</feature>
<evidence type="ECO:0000313" key="2">
    <source>
        <dbReference type="EMBL" id="QJW84742.1"/>
    </source>
</evidence>
<protein>
    <recommendedName>
        <fullName evidence="4">MFS transporter permease</fullName>
    </recommendedName>
</protein>
<reference evidence="2 3" key="1">
    <citation type="submission" date="2020-05" db="EMBL/GenBank/DDBJ databases">
        <title>Ramlibacter rhizophilus sp. nov., isolated from rhizosphere soil of national flower Mugunghwa from South Korea.</title>
        <authorList>
            <person name="Zheng-Fei Y."/>
            <person name="Huan T."/>
        </authorList>
    </citation>
    <scope>NUCLEOTIDE SEQUENCE [LARGE SCALE GENOMIC DNA]</scope>
    <source>
        <strain evidence="2 3">H242</strain>
    </source>
</reference>
<reference evidence="2 3" key="2">
    <citation type="submission" date="2020-05" db="EMBL/GenBank/DDBJ databases">
        <authorList>
            <person name="Khan S.A."/>
            <person name="Jeon C.O."/>
            <person name="Chun B.H."/>
        </authorList>
    </citation>
    <scope>NUCLEOTIDE SEQUENCE [LARGE SCALE GENOMIC DNA]</scope>
    <source>
        <strain evidence="2 3">H242</strain>
    </source>
</reference>
<sequence>MEWWTYSLSDFLMFSPRVYARLVAGYNEAAWPAQVPALLAGLALLSRIAKPRPALLLLAAARAVAGWAFHWTRYAEIFLGAPWLAGACGVQALGCAGAAWLPVREPSAAFRRSGVALMIAGLVLLPLATAWGAQDWRRAEVFGLMPDPTALVTLGWLLSTTALPTWTRLTLAVLPALSLLVGIAHRVALAQ</sequence>
<dbReference type="InterPro" id="IPR045708">
    <property type="entry name" value="DUF6064"/>
</dbReference>
<keyword evidence="1" id="KW-1133">Transmembrane helix</keyword>
<dbReference type="Pfam" id="PF19540">
    <property type="entry name" value="DUF6064"/>
    <property type="match status" value="1"/>
</dbReference>